<name>A0ABM7LJH9_9ACTN</name>
<organism evidence="7 8">
    <name type="scientific">Actinoplanes ianthinogenes</name>
    <dbReference type="NCBI Taxonomy" id="122358"/>
    <lineage>
        <taxon>Bacteria</taxon>
        <taxon>Bacillati</taxon>
        <taxon>Actinomycetota</taxon>
        <taxon>Actinomycetes</taxon>
        <taxon>Micromonosporales</taxon>
        <taxon>Micromonosporaceae</taxon>
        <taxon>Actinoplanes</taxon>
    </lineage>
</organism>
<dbReference type="InterPro" id="IPR006710">
    <property type="entry name" value="Glyco_hydro_43"/>
</dbReference>
<evidence type="ECO:0000256" key="1">
    <source>
        <dbReference type="ARBA" id="ARBA00009865"/>
    </source>
</evidence>
<dbReference type="Pfam" id="PF04616">
    <property type="entry name" value="Glyco_hydro_43"/>
    <property type="match status" value="1"/>
</dbReference>
<keyword evidence="3" id="KW-0378">Hydrolase</keyword>
<dbReference type="EMBL" id="AP023356">
    <property type="protein sequence ID" value="BCJ39399.1"/>
    <property type="molecule type" value="Genomic_DNA"/>
</dbReference>
<evidence type="ECO:0000313" key="8">
    <source>
        <dbReference type="Proteomes" id="UP000676967"/>
    </source>
</evidence>
<dbReference type="Proteomes" id="UP000676967">
    <property type="component" value="Chromosome"/>
</dbReference>
<feature type="chain" id="PRO_5046765243" evidence="6">
    <location>
        <begin position="27"/>
        <end position="603"/>
    </location>
</feature>
<feature type="signal peptide" evidence="6">
    <location>
        <begin position="1"/>
        <end position="26"/>
    </location>
</feature>
<sequence length="603" mass="65639">MEGAVLRKLAAAACLLALLPAAPARAAQTSLRASDPSVLRVGGTYVGVQSVGDRGIAVRQASSTGGLATAAARTVWSDTGDLGEVWAPEIHYDGGRFYIYFTAGRGAAHRMYVISSATADSGYTGATRIALPDDRWAIDGTMVVFNGQRWFVWSGWAGTTNVEQNLYIARMTGPATVTGARYVISQPRESWERVVGNPYINEAPEAIRDPDGRLHIVYSANGSWSDQYCLGELRLRAGGDPAYVWDWYKSNGCLFGSNRATMMAGGLGPDAVRQRARPPQLRAAQRRHRDQPAGRPALPADVPRGPEGHAVHVGEPLLVHRHVLLVGQHHVLPGERSRAGDRHRVQSEVLRMTPRVARFLAAYGERGVRTSAAQIRRLASADGPDGPLPVVPEELIAAAIAFEERYGGLTYRLGPRGAEMEYGLDGEAYFAWTPEHGWTMPAIVDGSWTWGLAVLLDGRTIMGPGEWPDRVIDRSLEQRLEKHALLAEVAGWPHATFAQTTGTGVIPQIGVIGIPPVPEATGPADLWWSDEDFAVHLTLNGWPEGEDSWAVRCFARSGQQLPEVIRRVEWRGPVGSWCSLCLRFLQPGMPDYTPQGEPGHCRP</sequence>
<evidence type="ECO:0000313" key="7">
    <source>
        <dbReference type="EMBL" id="BCJ39399.1"/>
    </source>
</evidence>
<protein>
    <submittedName>
        <fullName evidence="7">Uncharacterized protein</fullName>
    </submittedName>
</protein>
<keyword evidence="4" id="KW-0326">Glycosidase</keyword>
<evidence type="ECO:0000256" key="3">
    <source>
        <dbReference type="ARBA" id="ARBA00022801"/>
    </source>
</evidence>
<gene>
    <name evidence="7" type="ORF">Aiant_00560</name>
</gene>
<evidence type="ECO:0000256" key="6">
    <source>
        <dbReference type="SAM" id="SignalP"/>
    </source>
</evidence>
<dbReference type="InterPro" id="IPR023296">
    <property type="entry name" value="Glyco_hydro_beta-prop_sf"/>
</dbReference>
<accession>A0ABM7LJH9</accession>
<evidence type="ECO:0000256" key="4">
    <source>
        <dbReference type="ARBA" id="ARBA00023295"/>
    </source>
</evidence>
<dbReference type="PANTHER" id="PTHR43817">
    <property type="entry name" value="GLYCOSYL HYDROLASE"/>
    <property type="match status" value="1"/>
</dbReference>
<keyword evidence="2 6" id="KW-0732">Signal</keyword>
<dbReference type="Gene3D" id="2.115.10.20">
    <property type="entry name" value="Glycosyl hydrolase domain, family 43"/>
    <property type="match status" value="1"/>
</dbReference>
<comment type="similarity">
    <text evidence="1">Belongs to the glycosyl hydrolase 43 family.</text>
</comment>
<feature type="region of interest" description="Disordered" evidence="5">
    <location>
        <begin position="271"/>
        <end position="303"/>
    </location>
</feature>
<evidence type="ECO:0000256" key="5">
    <source>
        <dbReference type="SAM" id="MobiDB-lite"/>
    </source>
</evidence>
<proteinExistence type="inferred from homology"/>
<dbReference type="SUPFAM" id="SSF75005">
    <property type="entry name" value="Arabinanase/levansucrase/invertase"/>
    <property type="match status" value="1"/>
</dbReference>
<dbReference type="PANTHER" id="PTHR43817:SF1">
    <property type="entry name" value="HYDROLASE, FAMILY 43, PUTATIVE (AFU_ORTHOLOGUE AFUA_3G01660)-RELATED"/>
    <property type="match status" value="1"/>
</dbReference>
<keyword evidence="8" id="KW-1185">Reference proteome</keyword>
<evidence type="ECO:0000256" key="2">
    <source>
        <dbReference type="ARBA" id="ARBA00022729"/>
    </source>
</evidence>
<dbReference type="CDD" id="cd18820">
    <property type="entry name" value="GH43_LbAraf43-like"/>
    <property type="match status" value="1"/>
</dbReference>
<reference evidence="7 8" key="1">
    <citation type="submission" date="2020-08" db="EMBL/GenBank/DDBJ databases">
        <title>Whole genome shotgun sequence of Actinoplanes ianthinogenes NBRC 13996.</title>
        <authorList>
            <person name="Komaki H."/>
            <person name="Tamura T."/>
        </authorList>
    </citation>
    <scope>NUCLEOTIDE SEQUENCE [LARGE SCALE GENOMIC DNA]</scope>
    <source>
        <strain evidence="7 8">NBRC 13996</strain>
    </source>
</reference>